<organism evidence="3 4">
    <name type="scientific">Steinernema glaseri</name>
    <dbReference type="NCBI Taxonomy" id="37863"/>
    <lineage>
        <taxon>Eukaryota</taxon>
        <taxon>Metazoa</taxon>
        <taxon>Ecdysozoa</taxon>
        <taxon>Nematoda</taxon>
        <taxon>Chromadorea</taxon>
        <taxon>Rhabditida</taxon>
        <taxon>Tylenchina</taxon>
        <taxon>Panagrolaimomorpha</taxon>
        <taxon>Strongyloidoidea</taxon>
        <taxon>Steinernematidae</taxon>
        <taxon>Steinernema</taxon>
    </lineage>
</organism>
<reference evidence="4" key="1">
    <citation type="submission" date="2016-11" db="UniProtKB">
        <authorList>
            <consortium name="WormBaseParasite"/>
        </authorList>
    </citation>
    <scope>IDENTIFICATION</scope>
</reference>
<evidence type="ECO:0000256" key="1">
    <source>
        <dbReference type="SAM" id="MobiDB-lite"/>
    </source>
</evidence>
<feature type="transmembrane region" description="Helical" evidence="2">
    <location>
        <begin position="148"/>
        <end position="172"/>
    </location>
</feature>
<proteinExistence type="predicted"/>
<keyword evidence="2" id="KW-0812">Transmembrane</keyword>
<name>A0A1I7YYC0_9BILA</name>
<sequence>MVGMDIYRLSSFRHTSAQLKMVLPRDALIHPQYYVFFGRLHAEKAIFIITILKVISEIMEFLLALAVSSSFDSMLEVIHEGIGLLEIISLVLAYKHKNHHLLIPAILHQMFLTILLVMIYCLTAAVMFLPLQNLKDLFGHHTSTSFELLTIIATGLMTAWYGFCTFSAMACYKYYEDRHILPTRTEDNVNERMTFTDDQEPSTSATAISFENPNYFVHSSDDHRESINESRGTQPSPANDSRRLLV</sequence>
<feature type="compositionally biased region" description="Polar residues" evidence="1">
    <location>
        <begin position="229"/>
        <end position="239"/>
    </location>
</feature>
<keyword evidence="2" id="KW-0472">Membrane</keyword>
<feature type="region of interest" description="Disordered" evidence="1">
    <location>
        <begin position="220"/>
        <end position="246"/>
    </location>
</feature>
<evidence type="ECO:0000313" key="3">
    <source>
        <dbReference type="Proteomes" id="UP000095287"/>
    </source>
</evidence>
<accession>A0A1I7YYC0</accession>
<feature type="transmembrane region" description="Helical" evidence="2">
    <location>
        <begin position="46"/>
        <end position="71"/>
    </location>
</feature>
<dbReference type="WBParaSite" id="L893_g21076.t2">
    <property type="protein sequence ID" value="L893_g21076.t2"/>
    <property type="gene ID" value="L893_g21076"/>
</dbReference>
<feature type="transmembrane region" description="Helical" evidence="2">
    <location>
        <begin position="106"/>
        <end position="128"/>
    </location>
</feature>
<feature type="transmembrane region" description="Helical" evidence="2">
    <location>
        <begin position="77"/>
        <end position="94"/>
    </location>
</feature>
<dbReference type="Proteomes" id="UP000095287">
    <property type="component" value="Unplaced"/>
</dbReference>
<evidence type="ECO:0000256" key="2">
    <source>
        <dbReference type="SAM" id="Phobius"/>
    </source>
</evidence>
<keyword evidence="2" id="KW-1133">Transmembrane helix</keyword>
<protein>
    <submittedName>
        <fullName evidence="4">MARVEL domain-containing protein</fullName>
    </submittedName>
</protein>
<keyword evidence="3" id="KW-1185">Reference proteome</keyword>
<evidence type="ECO:0000313" key="4">
    <source>
        <dbReference type="WBParaSite" id="L893_g21076.t2"/>
    </source>
</evidence>
<dbReference type="AlphaFoldDB" id="A0A1I7YYC0"/>